<keyword evidence="3" id="KW-1185">Reference proteome</keyword>
<feature type="compositionally biased region" description="Polar residues" evidence="1">
    <location>
        <begin position="292"/>
        <end position="311"/>
    </location>
</feature>
<dbReference type="EMBL" id="CAJFCW020000006">
    <property type="protein sequence ID" value="CAG9123330.1"/>
    <property type="molecule type" value="Genomic_DNA"/>
</dbReference>
<feature type="region of interest" description="Disordered" evidence="1">
    <location>
        <begin position="463"/>
        <end position="494"/>
    </location>
</feature>
<protein>
    <submittedName>
        <fullName evidence="2">Uncharacterized protein</fullName>
    </submittedName>
</protein>
<dbReference type="GO" id="GO:0032006">
    <property type="term" value="P:regulation of TOR signaling"/>
    <property type="evidence" value="ECO:0007669"/>
    <property type="project" value="TreeGrafter"/>
</dbReference>
<dbReference type="Pfam" id="PF15907">
    <property type="entry name" value="Itfg2"/>
    <property type="match status" value="1"/>
</dbReference>
<reference evidence="2" key="1">
    <citation type="submission" date="2020-09" db="EMBL/GenBank/DDBJ databases">
        <authorList>
            <person name="Kikuchi T."/>
        </authorList>
    </citation>
    <scope>NUCLEOTIDE SEQUENCE</scope>
    <source>
        <strain evidence="2">SH1</strain>
    </source>
</reference>
<dbReference type="PANTHER" id="PTHR16317">
    <property type="entry name" value="INTEGRIN ALPHA REPEAT DOMAIN-CONTAINING"/>
    <property type="match status" value="1"/>
</dbReference>
<feature type="region of interest" description="Disordered" evidence="1">
    <location>
        <begin position="509"/>
        <end position="548"/>
    </location>
</feature>
<name>A0A811LJ50_9BILA</name>
<dbReference type="PANTHER" id="PTHR16317:SF1">
    <property type="entry name" value="KICSTOR COMPLEX PROTEIN ITFG2"/>
    <property type="match status" value="1"/>
</dbReference>
<evidence type="ECO:0000313" key="2">
    <source>
        <dbReference type="EMBL" id="CAD5227512.1"/>
    </source>
</evidence>
<proteinExistence type="predicted"/>
<evidence type="ECO:0000256" key="1">
    <source>
        <dbReference type="SAM" id="MobiDB-lite"/>
    </source>
</evidence>
<organism evidence="2 3">
    <name type="scientific">Bursaphelenchus okinawaensis</name>
    <dbReference type="NCBI Taxonomy" id="465554"/>
    <lineage>
        <taxon>Eukaryota</taxon>
        <taxon>Metazoa</taxon>
        <taxon>Ecdysozoa</taxon>
        <taxon>Nematoda</taxon>
        <taxon>Chromadorea</taxon>
        <taxon>Rhabditida</taxon>
        <taxon>Tylenchina</taxon>
        <taxon>Tylenchomorpha</taxon>
        <taxon>Aphelenchoidea</taxon>
        <taxon>Aphelenchoididae</taxon>
        <taxon>Bursaphelenchus</taxon>
    </lineage>
</organism>
<gene>
    <name evidence="2" type="ORF">BOKJ2_LOCUS12210</name>
</gene>
<feature type="region of interest" description="Disordered" evidence="1">
    <location>
        <begin position="271"/>
        <end position="362"/>
    </location>
</feature>
<dbReference type="Proteomes" id="UP000614601">
    <property type="component" value="Unassembled WGS sequence"/>
</dbReference>
<feature type="compositionally biased region" description="Gly residues" evidence="1">
    <location>
        <begin position="271"/>
        <end position="284"/>
    </location>
</feature>
<feature type="compositionally biased region" description="Low complexity" evidence="1">
    <location>
        <begin position="483"/>
        <end position="494"/>
    </location>
</feature>
<feature type="compositionally biased region" description="Polar residues" evidence="1">
    <location>
        <begin position="463"/>
        <end position="482"/>
    </location>
</feature>
<dbReference type="EMBL" id="CAJFDH010000006">
    <property type="protein sequence ID" value="CAD5227512.1"/>
    <property type="molecule type" value="Genomic_DNA"/>
</dbReference>
<dbReference type="OrthoDB" id="9996127at2759"/>
<dbReference type="AlphaFoldDB" id="A0A811LJ50"/>
<accession>A0A811LJ50</accession>
<dbReference type="Proteomes" id="UP000783686">
    <property type="component" value="Unassembled WGS sequence"/>
</dbReference>
<comment type="caution">
    <text evidence="2">The sequence shown here is derived from an EMBL/GenBank/DDBJ whole genome shotgun (WGS) entry which is preliminary data.</text>
</comment>
<evidence type="ECO:0000313" key="3">
    <source>
        <dbReference type="Proteomes" id="UP000614601"/>
    </source>
</evidence>
<dbReference type="InterPro" id="IPR031793">
    <property type="entry name" value="KICSTOR_ITFG2"/>
</dbReference>
<sequence>MDSRSLRLLQSDAFVTPLNVFATHLNAPCSSILLAQEDVYSRVYLIVGKITGETVFFPVDRAESVSKFESESKEPITAITAGDVRNTGKVEVVTVSCNGHLQSLRFPHPTKLTATPIPTRVFSQQVNANVCAAECFDIDGDGLNEFLVVMTDRVVRSYRFDQLADCLVPQNKWEMPNQISGWGLGLGNGYGTGHVSGNGSNGTVGIVEEGGTKFGFLAGGTGGGDTGYGTGAVGRDTGYGIGAVGRDTGYGTGTVGRDTGYGIGAVGRDTGYGTGTGQGSGRGTVSGTSEGAQSYGTNSAAGQSTTYSTGDGTVRVGEKHGIGSGHSARTGHASGNGINDVLSTGRTRKHDTNENSKNLQGNPLNSALTVGLADCVLANQLKTGLDLADNLKKLLHNSTSGHFLNATQSYDLQSLQRTGLSPMNLQNPSTAMLKSLSKSQGIQILSSTSTGIQNLASNNQSIQNTMNQNPLNTLSIQNPQDLTSTSQNQNFQNSTSQNQNLIIASQNQNSSLPSQNQNPTSPSQNLQNASSKHNLLSPTSTNSNLLNLTSPSQDLLNLTSPSNQNLLNPSFFSTSGISLPFGLGQENWALLSQACQSQYVRLDFGLSKNVKVVQSTVADRKYVTLLFIPPNPHSVRLMQSLVNKLVIVSGGKEVELQNPGGDFVCVTHARLHSGLHTVITVDPWGQLLVYAFTKDTQVIDPVARCNVLRDVDHMCAFAGPSNYSLFLSMVNIYNKVAIYLIDLAHIIQLM</sequence>